<feature type="transmembrane region" description="Helical" evidence="5">
    <location>
        <begin position="20"/>
        <end position="41"/>
    </location>
</feature>
<evidence type="ECO:0000256" key="4">
    <source>
        <dbReference type="ARBA" id="ARBA00023136"/>
    </source>
</evidence>
<sequence length="334" mass="37498">MKRTTMSEEGGTLVSNYVKITLAVSLYWVISIITVFVNKALLSELKLDAPMFITWFQCLISAFLCIILHIFSLLYPKILKFPSGNPFKVQNIINVLPLSILFMCMITFNNLCLKKVGVSFYYIGRSLTTVFNVVFSYLFLSQKTSLAACACCAVIVMGFWLGVDQEDLAGTFSMSGTIYGVLASASLALYSIHTKKVLPSVDNEIWLLSYFNNVYSSIILLILSGVFGELKNVQEYVDLYAPFFWAFLSIGGLCGFAIGYVTTLQIKVTSPLTHNISGTAKACAQTVIASYWYDEVKPFLWWISNWIVLFGSAAYTFVKQQEMEANYNNKYTRV</sequence>
<evidence type="ECO:0000256" key="2">
    <source>
        <dbReference type="ARBA" id="ARBA00022692"/>
    </source>
</evidence>
<feature type="transmembrane region" description="Helical" evidence="5">
    <location>
        <begin position="239"/>
        <end position="261"/>
    </location>
</feature>
<feature type="transmembrane region" description="Helical" evidence="5">
    <location>
        <begin position="299"/>
        <end position="318"/>
    </location>
</feature>
<dbReference type="InterPro" id="IPR004853">
    <property type="entry name" value="Sugar_P_trans_dom"/>
</dbReference>
<evidence type="ECO:0000256" key="5">
    <source>
        <dbReference type="SAM" id="Phobius"/>
    </source>
</evidence>
<name>A0A8D8RT71_9HEMI</name>
<dbReference type="EMBL" id="HBUF01182582">
    <property type="protein sequence ID" value="CAG6655682.1"/>
    <property type="molecule type" value="Transcribed_RNA"/>
</dbReference>
<organism evidence="7">
    <name type="scientific">Cacopsylla melanoneura</name>
    <dbReference type="NCBI Taxonomy" id="428564"/>
    <lineage>
        <taxon>Eukaryota</taxon>
        <taxon>Metazoa</taxon>
        <taxon>Ecdysozoa</taxon>
        <taxon>Arthropoda</taxon>
        <taxon>Hexapoda</taxon>
        <taxon>Insecta</taxon>
        <taxon>Pterygota</taxon>
        <taxon>Neoptera</taxon>
        <taxon>Paraneoptera</taxon>
        <taxon>Hemiptera</taxon>
        <taxon>Sternorrhyncha</taxon>
        <taxon>Psylloidea</taxon>
        <taxon>Psyllidae</taxon>
        <taxon>Psyllinae</taxon>
        <taxon>Cacopsylla</taxon>
    </lineage>
</organism>
<feature type="transmembrane region" description="Helical" evidence="5">
    <location>
        <begin position="175"/>
        <end position="193"/>
    </location>
</feature>
<dbReference type="EMBL" id="HBUF01032344">
    <property type="protein sequence ID" value="CAG6615247.1"/>
    <property type="molecule type" value="Transcribed_RNA"/>
</dbReference>
<accession>A0A8D8RT71</accession>
<feature type="transmembrane region" description="Helical" evidence="5">
    <location>
        <begin position="53"/>
        <end position="75"/>
    </location>
</feature>
<protein>
    <submittedName>
        <fullName evidence="7">GDP-fucose transporter 1</fullName>
    </submittedName>
</protein>
<feature type="domain" description="Sugar phosphate transporter" evidence="6">
    <location>
        <begin position="19"/>
        <end position="284"/>
    </location>
</feature>
<proteinExistence type="predicted"/>
<evidence type="ECO:0000313" key="7">
    <source>
        <dbReference type="EMBL" id="CAG6655680.1"/>
    </source>
</evidence>
<keyword evidence="3 5" id="KW-1133">Transmembrane helix</keyword>
<comment type="subcellular location">
    <subcellularLocation>
        <location evidence="1">Membrane</location>
        <topology evidence="1">Multi-pass membrane protein</topology>
    </subcellularLocation>
</comment>
<keyword evidence="2 5" id="KW-0812">Transmembrane</keyword>
<dbReference type="EMBL" id="HBUF01375438">
    <property type="protein sequence ID" value="CAG6728120.1"/>
    <property type="molecule type" value="Transcribed_RNA"/>
</dbReference>
<evidence type="ECO:0000256" key="1">
    <source>
        <dbReference type="ARBA" id="ARBA00004141"/>
    </source>
</evidence>
<dbReference type="EMBL" id="HBUF01182580">
    <property type="protein sequence ID" value="CAG6655680.1"/>
    <property type="molecule type" value="Transcribed_RNA"/>
</dbReference>
<dbReference type="InterPro" id="IPR050186">
    <property type="entry name" value="TPT_transporter"/>
</dbReference>
<feature type="transmembrane region" description="Helical" evidence="5">
    <location>
        <begin position="145"/>
        <end position="163"/>
    </location>
</feature>
<feature type="transmembrane region" description="Helical" evidence="5">
    <location>
        <begin position="205"/>
        <end position="227"/>
    </location>
</feature>
<dbReference type="AlphaFoldDB" id="A0A8D8RT71"/>
<dbReference type="EMBL" id="HBUF01032342">
    <property type="protein sequence ID" value="CAG6615245.1"/>
    <property type="molecule type" value="Transcribed_RNA"/>
</dbReference>
<dbReference type="EMBL" id="HBUF01523268">
    <property type="protein sequence ID" value="CAG6749421.1"/>
    <property type="molecule type" value="Transcribed_RNA"/>
</dbReference>
<evidence type="ECO:0000256" key="3">
    <source>
        <dbReference type="ARBA" id="ARBA00022989"/>
    </source>
</evidence>
<dbReference type="EMBL" id="HBUF01032341">
    <property type="protein sequence ID" value="CAG6615244.1"/>
    <property type="molecule type" value="Transcribed_RNA"/>
</dbReference>
<dbReference type="EMBL" id="HBUF01182581">
    <property type="protein sequence ID" value="CAG6655681.1"/>
    <property type="molecule type" value="Transcribed_RNA"/>
</dbReference>
<keyword evidence="4 5" id="KW-0472">Membrane</keyword>
<dbReference type="EMBL" id="HBUF01375436">
    <property type="protein sequence ID" value="CAG6728118.1"/>
    <property type="molecule type" value="Transcribed_RNA"/>
</dbReference>
<evidence type="ECO:0000259" key="6">
    <source>
        <dbReference type="Pfam" id="PF03151"/>
    </source>
</evidence>
<dbReference type="PANTHER" id="PTHR11132">
    <property type="entry name" value="SOLUTE CARRIER FAMILY 35"/>
    <property type="match status" value="1"/>
</dbReference>
<dbReference type="EMBL" id="HBUF01523266">
    <property type="protein sequence ID" value="CAG6749419.1"/>
    <property type="molecule type" value="Transcribed_RNA"/>
</dbReference>
<dbReference type="GO" id="GO:0016020">
    <property type="term" value="C:membrane"/>
    <property type="evidence" value="ECO:0007669"/>
    <property type="project" value="UniProtKB-SubCell"/>
</dbReference>
<reference evidence="7" key="1">
    <citation type="submission" date="2021-05" db="EMBL/GenBank/DDBJ databases">
        <authorList>
            <person name="Alioto T."/>
            <person name="Alioto T."/>
            <person name="Gomez Garrido J."/>
        </authorList>
    </citation>
    <scope>NUCLEOTIDE SEQUENCE</scope>
</reference>
<dbReference type="InterPro" id="IPR037185">
    <property type="entry name" value="EmrE-like"/>
</dbReference>
<dbReference type="EMBL" id="HBUF01032343">
    <property type="protein sequence ID" value="CAG6615246.1"/>
    <property type="molecule type" value="Transcribed_RNA"/>
</dbReference>
<feature type="transmembrane region" description="Helical" evidence="5">
    <location>
        <begin position="120"/>
        <end position="139"/>
    </location>
</feature>
<feature type="transmembrane region" description="Helical" evidence="5">
    <location>
        <begin position="95"/>
        <end position="113"/>
    </location>
</feature>
<dbReference type="SUPFAM" id="SSF103481">
    <property type="entry name" value="Multidrug resistance efflux transporter EmrE"/>
    <property type="match status" value="1"/>
</dbReference>
<dbReference type="Pfam" id="PF03151">
    <property type="entry name" value="TPT"/>
    <property type="match status" value="1"/>
</dbReference>
<dbReference type="EMBL" id="HBUF01375437">
    <property type="protein sequence ID" value="CAG6728119.1"/>
    <property type="molecule type" value="Transcribed_RNA"/>
</dbReference>